<dbReference type="SUPFAM" id="SSF54211">
    <property type="entry name" value="Ribosomal protein S5 domain 2-like"/>
    <property type="match status" value="1"/>
</dbReference>
<evidence type="ECO:0000256" key="2">
    <source>
        <dbReference type="ARBA" id="ARBA00022741"/>
    </source>
</evidence>
<dbReference type="Pfam" id="PF00288">
    <property type="entry name" value="GHMP_kinases_N"/>
    <property type="match status" value="1"/>
</dbReference>
<dbReference type="PANTHER" id="PTHR43527">
    <property type="entry name" value="4-DIPHOSPHOCYTIDYL-2-C-METHYL-D-ERYTHRITOL KINASE, CHLOROPLASTIC"/>
    <property type="match status" value="1"/>
</dbReference>
<feature type="non-terminal residue" evidence="6">
    <location>
        <position position="231"/>
    </location>
</feature>
<dbReference type="GO" id="GO:0005524">
    <property type="term" value="F:ATP binding"/>
    <property type="evidence" value="ECO:0007669"/>
    <property type="project" value="UniProtKB-KW"/>
</dbReference>
<proteinExistence type="inferred from homology"/>
<evidence type="ECO:0000256" key="1">
    <source>
        <dbReference type="ARBA" id="ARBA00022679"/>
    </source>
</evidence>
<evidence type="ECO:0000256" key="3">
    <source>
        <dbReference type="ARBA" id="ARBA00022777"/>
    </source>
</evidence>
<dbReference type="GO" id="GO:0050515">
    <property type="term" value="F:4-(cytidine 5'-diphospho)-2-C-methyl-D-erythritol kinase activity"/>
    <property type="evidence" value="ECO:0007669"/>
    <property type="project" value="InterPro"/>
</dbReference>
<dbReference type="InterPro" id="IPR006204">
    <property type="entry name" value="GHMP_kinase_N_dom"/>
</dbReference>
<sequence>MVDKEQFETVGYGVLVRAPAKINLSLLIAGKRPDGFHELETVMAKVNWYDEILIESGQKAGIELICNGPQWAPAGEGNLVYRAAKLLLECCGLISDIKITLTKNIPAGSGLGSASSDAAATLIGLNQYLELQLPNRQLAKLAPKLGSDVAFFLGGPLAFCTGKGEKIKKLGKKFNFLVFLILPDVSVSTKKVYANYKHNQGLYEKLSTQINSYIQKNRIDLVVKLCANMLE</sequence>
<dbReference type="PANTHER" id="PTHR43527:SF2">
    <property type="entry name" value="4-DIPHOSPHOCYTIDYL-2-C-METHYL-D-ERYTHRITOL KINASE, CHLOROPLASTIC"/>
    <property type="match status" value="1"/>
</dbReference>
<evidence type="ECO:0000313" key="6">
    <source>
        <dbReference type="EMBL" id="GAG77095.1"/>
    </source>
</evidence>
<keyword evidence="4" id="KW-0067">ATP-binding</keyword>
<dbReference type="Gene3D" id="3.30.230.10">
    <property type="match status" value="1"/>
</dbReference>
<keyword evidence="3" id="KW-0418">Kinase</keyword>
<dbReference type="AlphaFoldDB" id="X1A4Q3"/>
<name>X1A4Q3_9ZZZZ</name>
<protein>
    <recommendedName>
        <fullName evidence="5">GHMP kinase N-terminal domain-containing protein</fullName>
    </recommendedName>
</protein>
<keyword evidence="2" id="KW-0547">Nucleotide-binding</keyword>
<dbReference type="InterPro" id="IPR020568">
    <property type="entry name" value="Ribosomal_Su5_D2-typ_SF"/>
</dbReference>
<evidence type="ECO:0000259" key="5">
    <source>
        <dbReference type="Pfam" id="PF00288"/>
    </source>
</evidence>
<dbReference type="HAMAP" id="MF_00061">
    <property type="entry name" value="IspE"/>
    <property type="match status" value="1"/>
</dbReference>
<reference evidence="6" key="1">
    <citation type="journal article" date="2014" name="Front. Microbiol.">
        <title>High frequency of phylogenetically diverse reductive dehalogenase-homologous genes in deep subseafloor sedimentary metagenomes.</title>
        <authorList>
            <person name="Kawai M."/>
            <person name="Futagami T."/>
            <person name="Toyoda A."/>
            <person name="Takaki Y."/>
            <person name="Nishi S."/>
            <person name="Hori S."/>
            <person name="Arai W."/>
            <person name="Tsubouchi T."/>
            <person name="Morono Y."/>
            <person name="Uchiyama I."/>
            <person name="Ito T."/>
            <person name="Fujiyama A."/>
            <person name="Inagaki F."/>
            <person name="Takami H."/>
        </authorList>
    </citation>
    <scope>NUCLEOTIDE SEQUENCE</scope>
    <source>
        <strain evidence="6">Expedition CK06-06</strain>
    </source>
</reference>
<keyword evidence="1" id="KW-0808">Transferase</keyword>
<dbReference type="InterPro" id="IPR004424">
    <property type="entry name" value="IspE"/>
</dbReference>
<organism evidence="6">
    <name type="scientific">marine sediment metagenome</name>
    <dbReference type="NCBI Taxonomy" id="412755"/>
    <lineage>
        <taxon>unclassified sequences</taxon>
        <taxon>metagenomes</taxon>
        <taxon>ecological metagenomes</taxon>
    </lineage>
</organism>
<accession>X1A4Q3</accession>
<feature type="domain" description="GHMP kinase N-terminal" evidence="5">
    <location>
        <begin position="78"/>
        <end position="153"/>
    </location>
</feature>
<gene>
    <name evidence="6" type="ORF">S01H4_31009</name>
</gene>
<dbReference type="GO" id="GO:0016114">
    <property type="term" value="P:terpenoid biosynthetic process"/>
    <property type="evidence" value="ECO:0007669"/>
    <property type="project" value="InterPro"/>
</dbReference>
<dbReference type="NCBIfam" id="TIGR00154">
    <property type="entry name" value="ispE"/>
    <property type="match status" value="1"/>
</dbReference>
<comment type="caution">
    <text evidence="6">The sequence shown here is derived from an EMBL/GenBank/DDBJ whole genome shotgun (WGS) entry which is preliminary data.</text>
</comment>
<dbReference type="InterPro" id="IPR014721">
    <property type="entry name" value="Ribsml_uS5_D2-typ_fold_subgr"/>
</dbReference>
<evidence type="ECO:0000256" key="4">
    <source>
        <dbReference type="ARBA" id="ARBA00022840"/>
    </source>
</evidence>
<dbReference type="EMBL" id="BART01016061">
    <property type="protein sequence ID" value="GAG77095.1"/>
    <property type="molecule type" value="Genomic_DNA"/>
</dbReference>